<keyword evidence="6 7" id="KW-0472">Membrane</keyword>
<accession>A0A1B0EZ95</accession>
<dbReference type="VEuPathDB" id="VectorBase:LLONM1_002942"/>
<evidence type="ECO:0000256" key="7">
    <source>
        <dbReference type="SAM" id="Phobius"/>
    </source>
</evidence>
<feature type="signal peptide" evidence="8">
    <location>
        <begin position="1"/>
        <end position="16"/>
    </location>
</feature>
<dbReference type="AlphaFoldDB" id="A0A1B0EZ95"/>
<evidence type="ECO:0000313" key="11">
    <source>
        <dbReference type="Proteomes" id="UP000092461"/>
    </source>
</evidence>
<protein>
    <recommendedName>
        <fullName evidence="9">Cytochrome b561 domain-containing protein</fullName>
    </recommendedName>
</protein>
<dbReference type="VEuPathDB" id="VectorBase:LLOJ006689"/>
<evidence type="ECO:0000256" key="3">
    <source>
        <dbReference type="ARBA" id="ARBA00022692"/>
    </source>
</evidence>
<keyword evidence="8" id="KW-0732">Signal</keyword>
<dbReference type="Proteomes" id="UP000092461">
    <property type="component" value="Unassembled WGS sequence"/>
</dbReference>
<dbReference type="InterPro" id="IPR006593">
    <property type="entry name" value="Cyt_b561/ferric_Rdtase_TM"/>
</dbReference>
<feature type="chain" id="PRO_5008407101" description="Cytochrome b561 domain-containing protein" evidence="8">
    <location>
        <begin position="17"/>
        <end position="277"/>
    </location>
</feature>
<organism evidence="10 11">
    <name type="scientific">Lutzomyia longipalpis</name>
    <name type="common">Sand fly</name>
    <dbReference type="NCBI Taxonomy" id="7200"/>
    <lineage>
        <taxon>Eukaryota</taxon>
        <taxon>Metazoa</taxon>
        <taxon>Ecdysozoa</taxon>
        <taxon>Arthropoda</taxon>
        <taxon>Hexapoda</taxon>
        <taxon>Insecta</taxon>
        <taxon>Pterygota</taxon>
        <taxon>Neoptera</taxon>
        <taxon>Endopterygota</taxon>
        <taxon>Diptera</taxon>
        <taxon>Nematocera</taxon>
        <taxon>Psychodoidea</taxon>
        <taxon>Psychodidae</taxon>
        <taxon>Lutzomyia</taxon>
        <taxon>Lutzomyia</taxon>
    </lineage>
</organism>
<proteinExistence type="predicted"/>
<evidence type="ECO:0000256" key="4">
    <source>
        <dbReference type="ARBA" id="ARBA00022982"/>
    </source>
</evidence>
<dbReference type="PANTHER" id="PTHR23130">
    <property type="entry name" value="CYTOCHROME B561 AND DOMON DOMAIN-CONTAINING PROTEIN"/>
    <property type="match status" value="1"/>
</dbReference>
<keyword evidence="4" id="KW-0249">Electron transport</keyword>
<comment type="subcellular location">
    <subcellularLocation>
        <location evidence="1">Membrane</location>
    </subcellularLocation>
</comment>
<reference evidence="10" key="1">
    <citation type="submission" date="2020-05" db="UniProtKB">
        <authorList>
            <consortium name="EnsemblMetazoa"/>
        </authorList>
    </citation>
    <scope>IDENTIFICATION</scope>
    <source>
        <strain evidence="10">Jacobina</strain>
    </source>
</reference>
<keyword evidence="5 7" id="KW-1133">Transmembrane helix</keyword>
<keyword evidence="11" id="KW-1185">Reference proteome</keyword>
<dbReference type="SMART" id="SM00665">
    <property type="entry name" value="B561"/>
    <property type="match status" value="1"/>
</dbReference>
<feature type="transmembrane region" description="Helical" evidence="7">
    <location>
        <begin position="243"/>
        <end position="266"/>
    </location>
</feature>
<evidence type="ECO:0000313" key="10">
    <source>
        <dbReference type="EnsemblMetazoa" id="LLOJ006689-PA"/>
    </source>
</evidence>
<dbReference type="CDD" id="cd08760">
    <property type="entry name" value="Cyt_b561_FRRS1_like"/>
    <property type="match status" value="1"/>
</dbReference>
<feature type="transmembrane region" description="Helical" evidence="7">
    <location>
        <begin position="161"/>
        <end position="182"/>
    </location>
</feature>
<keyword evidence="2" id="KW-0813">Transport</keyword>
<dbReference type="PROSITE" id="PS50939">
    <property type="entry name" value="CYTOCHROME_B561"/>
    <property type="match status" value="1"/>
</dbReference>
<evidence type="ECO:0000259" key="9">
    <source>
        <dbReference type="PROSITE" id="PS50939"/>
    </source>
</evidence>
<evidence type="ECO:0000256" key="5">
    <source>
        <dbReference type="ARBA" id="ARBA00022989"/>
    </source>
</evidence>
<feature type="transmembrane region" description="Helical" evidence="7">
    <location>
        <begin position="55"/>
        <end position="78"/>
    </location>
</feature>
<dbReference type="EnsemblMetazoa" id="LLOJ006689-RA">
    <property type="protein sequence ID" value="LLOJ006689-PA"/>
    <property type="gene ID" value="LLOJ006689"/>
</dbReference>
<feature type="transmembrane region" description="Helical" evidence="7">
    <location>
        <begin position="194"/>
        <end position="213"/>
    </location>
</feature>
<feature type="transmembrane region" description="Helical" evidence="7">
    <location>
        <begin position="99"/>
        <end position="117"/>
    </location>
</feature>
<name>A0A1B0EZ95_LUTLO</name>
<keyword evidence="3 7" id="KW-0812">Transmembrane</keyword>
<evidence type="ECO:0000256" key="1">
    <source>
        <dbReference type="ARBA" id="ARBA00004370"/>
    </source>
</evidence>
<dbReference type="EMBL" id="AJWK01022053">
    <property type="status" value="NOT_ANNOTATED_CDS"/>
    <property type="molecule type" value="Genomic_DNA"/>
</dbReference>
<evidence type="ECO:0000256" key="8">
    <source>
        <dbReference type="SAM" id="SignalP"/>
    </source>
</evidence>
<sequence>MWLIAILFAIVEGVRGSLLGEDALPKVDGKDETEPGNVPSDIDLDLPDGATLIKLHGAFMVVAWMGTTSMGILIARYFKRTWVNQQFFGTDAWFFWHRACMLFTWTFTLIAFIMIFIDVDGWSYDEAPHAILGTITTIVCFFHPILAMLRPGVGDEKRKYFNWGHWFGGNLAHILATVTIFLSITVKKAQLPSWLYSILSLSVLAYVIAHIYFNVLLRKAQHHGAYGNRNIDAPYSTWRKRGLLIYCLVTLCIVIAVVTIIILAPIGDSNGGTAVSE</sequence>
<feature type="domain" description="Cytochrome b561" evidence="9">
    <location>
        <begin position="15"/>
        <end position="217"/>
    </location>
</feature>
<feature type="transmembrane region" description="Helical" evidence="7">
    <location>
        <begin position="129"/>
        <end position="149"/>
    </location>
</feature>
<evidence type="ECO:0000256" key="6">
    <source>
        <dbReference type="ARBA" id="ARBA00023136"/>
    </source>
</evidence>
<dbReference type="PANTHER" id="PTHR23130:SF171">
    <property type="entry name" value="OS01G0895300 PROTEIN"/>
    <property type="match status" value="1"/>
</dbReference>
<evidence type="ECO:0000256" key="2">
    <source>
        <dbReference type="ARBA" id="ARBA00022448"/>
    </source>
</evidence>
<dbReference type="GO" id="GO:0016020">
    <property type="term" value="C:membrane"/>
    <property type="evidence" value="ECO:0007669"/>
    <property type="project" value="UniProtKB-SubCell"/>
</dbReference>
<dbReference type="Gene3D" id="1.20.120.1770">
    <property type="match status" value="1"/>
</dbReference>